<name>A0A9X3L0S5_ALCXX</name>
<sequence length="170" mass="19254">MLIYDPALDPYHGAVRLLTLVTAASEQKIDLTLDAARLADYFLVYPYKLHAFRFPDEFKSMRTAVKEAENPYRNASGNRVAFERMRPIFLSTLSGLAAAAIIDDDKVKQGLIRRSHKMLPPELVSAIQHFRQRQSAVGNFVLSKFISIPTNGKDGLKHRSGLLEYRYDPT</sequence>
<accession>A0A9X3L0S5</accession>
<dbReference type="AlphaFoldDB" id="A0A9X3L0S5"/>
<proteinExistence type="predicted"/>
<dbReference type="InterPro" id="IPR046901">
    <property type="entry name" value="ABC-3C_MC5"/>
</dbReference>
<organism evidence="1 2">
    <name type="scientific">Alcaligenes xylosoxydans xylosoxydans</name>
    <name type="common">Achromobacter xylosoxidans</name>
    <dbReference type="NCBI Taxonomy" id="85698"/>
    <lineage>
        <taxon>Bacteria</taxon>
        <taxon>Pseudomonadati</taxon>
        <taxon>Pseudomonadota</taxon>
        <taxon>Betaproteobacteria</taxon>
        <taxon>Burkholderiales</taxon>
        <taxon>Alcaligenaceae</taxon>
        <taxon>Achromobacter</taxon>
    </lineage>
</organism>
<reference evidence="1" key="1">
    <citation type="submission" date="2022-12" db="EMBL/GenBank/DDBJ databases">
        <authorList>
            <person name="Voronina O.L."/>
            <person name="Kunda M.S."/>
            <person name="Ryzhova N."/>
            <person name="Aksenova E.I."/>
        </authorList>
    </citation>
    <scope>NUCLEOTIDE SEQUENCE</scope>
    <source>
        <strain evidence="1">SCCH136:Ach223948</strain>
    </source>
</reference>
<evidence type="ECO:0000313" key="2">
    <source>
        <dbReference type="Proteomes" id="UP001141992"/>
    </source>
</evidence>
<gene>
    <name evidence="1" type="ORF">O9570_19325</name>
</gene>
<protein>
    <submittedName>
        <fullName evidence="1">Uncharacterized protein</fullName>
    </submittedName>
</protein>
<dbReference type="RefSeq" id="WP_269864200.1">
    <property type="nucleotide sequence ID" value="NZ_JAPZVI010000016.1"/>
</dbReference>
<dbReference type="Pfam" id="PF20291">
    <property type="entry name" value="MC5"/>
    <property type="match status" value="1"/>
</dbReference>
<dbReference type="EMBL" id="JAPZVI010000016">
    <property type="protein sequence ID" value="MCZ8403614.1"/>
    <property type="molecule type" value="Genomic_DNA"/>
</dbReference>
<evidence type="ECO:0000313" key="1">
    <source>
        <dbReference type="EMBL" id="MCZ8403614.1"/>
    </source>
</evidence>
<comment type="caution">
    <text evidence="1">The sequence shown here is derived from an EMBL/GenBank/DDBJ whole genome shotgun (WGS) entry which is preliminary data.</text>
</comment>
<dbReference type="Proteomes" id="UP001141992">
    <property type="component" value="Unassembled WGS sequence"/>
</dbReference>